<proteinExistence type="predicted"/>
<dbReference type="AlphaFoldDB" id="U1PF27"/>
<organism evidence="1 2">
    <name type="scientific">Haloquadratum walsbyi J07HQW1</name>
    <dbReference type="NCBI Taxonomy" id="1238424"/>
    <lineage>
        <taxon>Archaea</taxon>
        <taxon>Methanobacteriati</taxon>
        <taxon>Methanobacteriota</taxon>
        <taxon>Stenosarchaea group</taxon>
        <taxon>Halobacteria</taxon>
        <taxon>Halobacteriales</taxon>
        <taxon>Haloferacaceae</taxon>
        <taxon>Haloquadratum</taxon>
    </lineage>
</organism>
<dbReference type="EMBL" id="KE356560">
    <property type="protein sequence ID" value="ERG90696.1"/>
    <property type="molecule type" value="Genomic_DNA"/>
</dbReference>
<accession>U1PF27</accession>
<gene>
    <name evidence="1" type="ORF">J07HQW1_00723</name>
</gene>
<sequence>MLQNRRRVSAGCWAVAGLPILASFVQATVALFETTATTIPLIGLVV</sequence>
<evidence type="ECO:0000313" key="1">
    <source>
        <dbReference type="EMBL" id="ERG90696.1"/>
    </source>
</evidence>
<protein>
    <submittedName>
        <fullName evidence="1">Uncharacterized protein</fullName>
    </submittedName>
</protein>
<dbReference type="STRING" id="1238424.J07HQW1_00723"/>
<dbReference type="HOGENOM" id="CLU_3178524_0_0_2"/>
<name>U1PF27_9EURY</name>
<reference evidence="1 2" key="1">
    <citation type="journal article" date="2013" name="PLoS ONE">
        <title>Assembly-driven community genomics of a hypersaline microbial ecosystem.</title>
        <authorList>
            <person name="Podell S."/>
            <person name="Ugalde J.A."/>
            <person name="Narasingarao P."/>
            <person name="Banfield J.F."/>
            <person name="Heidelberg K.B."/>
            <person name="Allen E.E."/>
        </authorList>
    </citation>
    <scope>NUCLEOTIDE SEQUENCE [LARGE SCALE GENOMIC DNA]</scope>
    <source>
        <strain evidence="2">J07HQW1</strain>
    </source>
</reference>
<dbReference type="Proteomes" id="UP000030649">
    <property type="component" value="Unassembled WGS sequence"/>
</dbReference>
<evidence type="ECO:0000313" key="2">
    <source>
        <dbReference type="Proteomes" id="UP000030649"/>
    </source>
</evidence>